<evidence type="ECO:0000256" key="1">
    <source>
        <dbReference type="SAM" id="MobiDB-lite"/>
    </source>
</evidence>
<evidence type="ECO:0000313" key="2">
    <source>
        <dbReference type="EMBL" id="DAF52188.1"/>
    </source>
</evidence>
<feature type="region of interest" description="Disordered" evidence="1">
    <location>
        <begin position="24"/>
        <end position="104"/>
    </location>
</feature>
<sequence length="104" mass="11431">MPLANHLLALPRIRHLIHISRLTLRSPPAPDQTHDHHLHHPSHEGAHHAHQPLRHPLHHPDSVPNRPGGVHPRRPGGPSLRLLAVQHVSTGLTRPSSRPTASAA</sequence>
<proteinExistence type="predicted"/>
<organism evidence="2">
    <name type="scientific">Siphoviridae sp. ctq8D8</name>
    <dbReference type="NCBI Taxonomy" id="2827944"/>
    <lineage>
        <taxon>Viruses</taxon>
        <taxon>Duplodnaviria</taxon>
        <taxon>Heunggongvirae</taxon>
        <taxon>Uroviricota</taxon>
        <taxon>Caudoviricetes</taxon>
    </lineage>
</organism>
<protein>
    <submittedName>
        <fullName evidence="2">Uncharacterized protein</fullName>
    </submittedName>
</protein>
<reference evidence="2" key="1">
    <citation type="journal article" date="2021" name="Proc. Natl. Acad. Sci. U.S.A.">
        <title>A Catalog of Tens of Thousands of Viruses from Human Metagenomes Reveals Hidden Associations with Chronic Diseases.</title>
        <authorList>
            <person name="Tisza M.J."/>
            <person name="Buck C.B."/>
        </authorList>
    </citation>
    <scope>NUCLEOTIDE SEQUENCE</scope>
    <source>
        <strain evidence="2">Ctq8D8</strain>
    </source>
</reference>
<feature type="compositionally biased region" description="Basic residues" evidence="1">
    <location>
        <begin position="48"/>
        <end position="57"/>
    </location>
</feature>
<name>A0A8S5SM94_9CAUD</name>
<feature type="compositionally biased region" description="Polar residues" evidence="1">
    <location>
        <begin position="87"/>
        <end position="104"/>
    </location>
</feature>
<dbReference type="EMBL" id="BK032630">
    <property type="protein sequence ID" value="DAF52188.1"/>
    <property type="molecule type" value="Genomic_DNA"/>
</dbReference>
<accession>A0A8S5SM94</accession>